<accession>A0ABQ5JUN1</accession>
<name>A0ABQ5JUN1_9EUKA</name>
<comment type="caution">
    <text evidence="1">The sequence shown here is derived from an EMBL/GenBank/DDBJ whole genome shotgun (WGS) entry which is preliminary data.</text>
</comment>
<dbReference type="Proteomes" id="UP001057375">
    <property type="component" value="Unassembled WGS sequence"/>
</dbReference>
<sequence>MSINRLGLVIKRQDEIFSLIRPGTRFSVTTRSTHLLRKRISAINHAEWVSLVCGRCGPYLKMHPTSVITFNRATQLVTSLILMRAHLSNVRGNKRHGDRSCPFCDETIETQNHALGGCMPYMDLYRKRHHAVRDEVIKSALKVFPGLAIRPEVVDEDRLRPDIVVENADRLYIEITVTYGDAGLQSLESATSKKIEKYSSIPNLIVLAFTHCGCFLKSCIDDLEEGLSISTIQATRIMSDAAQTAFRESHRILSVRYARSRRM</sequence>
<keyword evidence="2" id="KW-1185">Reference proteome</keyword>
<evidence type="ECO:0000313" key="2">
    <source>
        <dbReference type="Proteomes" id="UP001057375"/>
    </source>
</evidence>
<organism evidence="1 2">
    <name type="scientific">Aduncisulcus paluster</name>
    <dbReference type="NCBI Taxonomy" id="2918883"/>
    <lineage>
        <taxon>Eukaryota</taxon>
        <taxon>Metamonada</taxon>
        <taxon>Carpediemonas-like organisms</taxon>
        <taxon>Aduncisulcus</taxon>
    </lineage>
</organism>
<dbReference type="EMBL" id="BQXS01011882">
    <property type="protein sequence ID" value="GKT17795.1"/>
    <property type="molecule type" value="Genomic_DNA"/>
</dbReference>
<evidence type="ECO:0000313" key="1">
    <source>
        <dbReference type="EMBL" id="GKT17795.1"/>
    </source>
</evidence>
<protein>
    <submittedName>
        <fullName evidence="1">Uncharacterized protein</fullName>
    </submittedName>
</protein>
<reference evidence="1" key="1">
    <citation type="submission" date="2022-03" db="EMBL/GenBank/DDBJ databases">
        <title>Draft genome sequence of Aduncisulcus paluster, a free-living microaerophilic Fornicata.</title>
        <authorList>
            <person name="Yuyama I."/>
            <person name="Kume K."/>
            <person name="Tamura T."/>
            <person name="Inagaki Y."/>
            <person name="Hashimoto T."/>
        </authorList>
    </citation>
    <scope>NUCLEOTIDE SEQUENCE</scope>
    <source>
        <strain evidence="1">NY0171</strain>
    </source>
</reference>
<proteinExistence type="predicted"/>
<gene>
    <name evidence="1" type="ORF">ADUPG1_011178</name>
</gene>